<organism evidence="4">
    <name type="scientific">Rodentolepis nana</name>
    <name type="common">Dwarf tapeworm</name>
    <name type="synonym">Hymenolepis nana</name>
    <dbReference type="NCBI Taxonomy" id="102285"/>
    <lineage>
        <taxon>Eukaryota</taxon>
        <taxon>Metazoa</taxon>
        <taxon>Spiralia</taxon>
        <taxon>Lophotrochozoa</taxon>
        <taxon>Platyhelminthes</taxon>
        <taxon>Cestoda</taxon>
        <taxon>Eucestoda</taxon>
        <taxon>Cyclophyllidea</taxon>
        <taxon>Hymenolepididae</taxon>
        <taxon>Rodentolepis</taxon>
    </lineage>
</organism>
<protein>
    <submittedName>
        <fullName evidence="4">MAM domain-containing protein</fullName>
    </submittedName>
</protein>
<proteinExistence type="predicted"/>
<accession>A0A0R3TK63</accession>
<feature type="transmembrane region" description="Helical" evidence="1">
    <location>
        <begin position="311"/>
        <end position="335"/>
    </location>
</feature>
<dbReference type="WBParaSite" id="HNAJ_0000753401-mRNA-1">
    <property type="protein sequence ID" value="HNAJ_0000753401-mRNA-1"/>
    <property type="gene ID" value="HNAJ_0000753401"/>
</dbReference>
<reference evidence="4" key="1">
    <citation type="submission" date="2016-04" db="UniProtKB">
        <authorList>
            <consortium name="WormBaseParasite"/>
        </authorList>
    </citation>
    <scope>IDENTIFICATION</scope>
</reference>
<keyword evidence="3" id="KW-1185">Reference proteome</keyword>
<evidence type="ECO:0000313" key="2">
    <source>
        <dbReference type="EMBL" id="VDO03390.1"/>
    </source>
</evidence>
<keyword evidence="1" id="KW-0472">Membrane</keyword>
<gene>
    <name evidence="2" type="ORF">HNAJ_LOCUS7530</name>
</gene>
<keyword evidence="1" id="KW-1133">Transmembrane helix</keyword>
<dbReference type="EMBL" id="UZAE01012072">
    <property type="protein sequence ID" value="VDO03390.1"/>
    <property type="molecule type" value="Genomic_DNA"/>
</dbReference>
<dbReference type="AlphaFoldDB" id="A0A0R3TK63"/>
<keyword evidence="1" id="KW-0812">Transmembrane</keyword>
<evidence type="ECO:0000313" key="3">
    <source>
        <dbReference type="Proteomes" id="UP000278807"/>
    </source>
</evidence>
<sequence>MTGSVDLDLHARLLSDEIDCDFDNGSFCRLHNNGGWTFQQSLLEHSQLNLQSNASYPTPTKPNQYICADWGGANGNTSSEESARSAELQAFISLPSPRHHHHFKGGNVLYLGAGPLWPVWTVEKGREKKNYSQKFGLCLNLNVRFSSHYASELTVKFRSSSQTVQATKMPGPLGVPTTASSFKERLIFLSYLASWIFSLPFSPSSSLYSLFSRQSSHQLKPPTGQWLHLTMPLDTHYFQPEAPLPFALFGYNGVCIDTIRVERCVTTIVSSLSWPPNNTLYLSLSLPPSVILSSTNNSTNYFNHPIFTGTFLFTVLLVILLVLLILICGMSIMFGRKRSNRVLKKKGKIEQKKVPLVIPSLDLMRSPSVSSLPAAVVHQRQLEETSYSLNDEFEETLNDTGCPNDGGHYSRFQRSHREISAQFPSSSAGRRDKRQSTAPLLSLQPFNWKRSTVSKSDAVDQINSPGGFQRFSLLLSINENNELVLISPEIANASSNEKFIHKKKVASGSFVVGMDSIARSTETSRSCSTSTTYTTTTAMTSAGTCRPLSALETEATLQEMAVSVSQLGRGCVGKRSDEDDNATDPSPLIAESITSSISCLSHDPQLSEQKSQDLS</sequence>
<dbReference type="Proteomes" id="UP000278807">
    <property type="component" value="Unassembled WGS sequence"/>
</dbReference>
<evidence type="ECO:0000256" key="1">
    <source>
        <dbReference type="SAM" id="Phobius"/>
    </source>
</evidence>
<dbReference type="OrthoDB" id="6276322at2759"/>
<evidence type="ECO:0000313" key="4">
    <source>
        <dbReference type="WBParaSite" id="HNAJ_0000753401-mRNA-1"/>
    </source>
</evidence>
<reference evidence="2 3" key="2">
    <citation type="submission" date="2018-11" db="EMBL/GenBank/DDBJ databases">
        <authorList>
            <consortium name="Pathogen Informatics"/>
        </authorList>
    </citation>
    <scope>NUCLEOTIDE SEQUENCE [LARGE SCALE GENOMIC DNA]</scope>
</reference>
<name>A0A0R3TK63_RODNA</name>